<dbReference type="Gene3D" id="3.40.50.300">
    <property type="entry name" value="P-loop containing nucleotide triphosphate hydrolases"/>
    <property type="match status" value="1"/>
</dbReference>
<evidence type="ECO:0000256" key="6">
    <source>
        <dbReference type="ARBA" id="ARBA00022679"/>
    </source>
</evidence>
<evidence type="ECO:0000256" key="13">
    <source>
        <dbReference type="HAMAP-Rule" id="MF_00065"/>
    </source>
</evidence>
<dbReference type="InterPro" id="IPR059117">
    <property type="entry name" value="APS_kinase_dom"/>
</dbReference>
<evidence type="ECO:0000256" key="14">
    <source>
        <dbReference type="RuleBase" id="RU004347"/>
    </source>
</evidence>
<evidence type="ECO:0000256" key="2">
    <source>
        <dbReference type="ARBA" id="ARBA00002632"/>
    </source>
</evidence>
<comment type="catalytic activity">
    <reaction evidence="1 13 14">
        <text>adenosine 5'-phosphosulfate + ATP = 3'-phosphoadenylyl sulfate + ADP + H(+)</text>
        <dbReference type="Rhea" id="RHEA:24152"/>
        <dbReference type="ChEBI" id="CHEBI:15378"/>
        <dbReference type="ChEBI" id="CHEBI:30616"/>
        <dbReference type="ChEBI" id="CHEBI:58243"/>
        <dbReference type="ChEBI" id="CHEBI:58339"/>
        <dbReference type="ChEBI" id="CHEBI:456216"/>
        <dbReference type="EC" id="2.7.1.25"/>
    </reaction>
</comment>
<evidence type="ECO:0000256" key="8">
    <source>
        <dbReference type="ARBA" id="ARBA00022777"/>
    </source>
</evidence>
<evidence type="ECO:0000256" key="1">
    <source>
        <dbReference type="ARBA" id="ARBA00001823"/>
    </source>
</evidence>
<dbReference type="RefSeq" id="WP_191811593.1">
    <property type="nucleotide sequence ID" value="NZ_JACSQT010000002.1"/>
</dbReference>
<dbReference type="InterPro" id="IPR027417">
    <property type="entry name" value="P-loop_NTPase"/>
</dbReference>
<dbReference type="Proteomes" id="UP000657931">
    <property type="component" value="Unassembled WGS sequence"/>
</dbReference>
<evidence type="ECO:0000313" key="17">
    <source>
        <dbReference type="Proteomes" id="UP000657931"/>
    </source>
</evidence>
<dbReference type="InterPro" id="IPR002891">
    <property type="entry name" value="APS"/>
</dbReference>
<sequence length="201" mass="22978">MASRHLTWYDTLISKKERRLKQQHGSCTLWFTGLSGSGKSTLASALSAKLFEQGIKEYVLDGDNIRHGLNADLGFTEKDRTENIRRIGEVAKLFVDSGTIVVTAFISPFAADRDRVREQFASNEFFEIFIDCPLAECEKRDPKKLYKKVRRGEIKNFTGIDSPYEPPKHPDVTIRSDRLSVEEAITEILTFLQQHQIIKEL</sequence>
<evidence type="ECO:0000256" key="7">
    <source>
        <dbReference type="ARBA" id="ARBA00022741"/>
    </source>
</evidence>
<proteinExistence type="inferred from homology"/>
<dbReference type="SUPFAM" id="SSF52540">
    <property type="entry name" value="P-loop containing nucleoside triphosphate hydrolases"/>
    <property type="match status" value="1"/>
</dbReference>
<keyword evidence="8 13" id="KW-0418">Kinase</keyword>
<dbReference type="CDD" id="cd02027">
    <property type="entry name" value="APSK"/>
    <property type="match status" value="1"/>
</dbReference>
<evidence type="ECO:0000256" key="4">
    <source>
        <dbReference type="ARBA" id="ARBA00007008"/>
    </source>
</evidence>
<keyword evidence="13" id="KW-0597">Phosphoprotein</keyword>
<dbReference type="Pfam" id="PF01583">
    <property type="entry name" value="APS_kinase"/>
    <property type="match status" value="1"/>
</dbReference>
<evidence type="ECO:0000313" key="16">
    <source>
        <dbReference type="EMBL" id="MBD7936392.1"/>
    </source>
</evidence>
<gene>
    <name evidence="13 16" type="primary">cysC</name>
    <name evidence="16" type="ORF">H9655_05080</name>
</gene>
<comment type="pathway">
    <text evidence="3 13 14">Sulfur metabolism; hydrogen sulfide biosynthesis; sulfite from sulfate: step 2/3.</text>
</comment>
<accession>A0ABR8QLJ5</accession>
<organism evidence="16 17">
    <name type="scientific">Cytobacillus stercorigallinarum</name>
    <dbReference type="NCBI Taxonomy" id="2762240"/>
    <lineage>
        <taxon>Bacteria</taxon>
        <taxon>Bacillati</taxon>
        <taxon>Bacillota</taxon>
        <taxon>Bacilli</taxon>
        <taxon>Bacillales</taxon>
        <taxon>Bacillaceae</taxon>
        <taxon>Cytobacillus</taxon>
    </lineage>
</organism>
<keyword evidence="17" id="KW-1185">Reference proteome</keyword>
<dbReference type="NCBIfam" id="NF003013">
    <property type="entry name" value="PRK03846.1"/>
    <property type="match status" value="1"/>
</dbReference>
<dbReference type="NCBIfam" id="TIGR00455">
    <property type="entry name" value="apsK"/>
    <property type="match status" value="1"/>
</dbReference>
<keyword evidence="7 13" id="KW-0547">Nucleotide-binding</keyword>
<feature type="active site" description="Phosphoserine intermediate" evidence="13">
    <location>
        <position position="107"/>
    </location>
</feature>
<comment type="caution">
    <text evidence="16">The sequence shown here is derived from an EMBL/GenBank/DDBJ whole genome shotgun (WGS) entry which is preliminary data.</text>
</comment>
<keyword evidence="9 13" id="KW-0067">ATP-binding</keyword>
<name>A0ABR8QLJ5_9BACI</name>
<evidence type="ECO:0000256" key="9">
    <source>
        <dbReference type="ARBA" id="ARBA00022840"/>
    </source>
</evidence>
<evidence type="ECO:0000256" key="3">
    <source>
        <dbReference type="ARBA" id="ARBA00004806"/>
    </source>
</evidence>
<dbReference type="HAMAP" id="MF_00065">
    <property type="entry name" value="Adenylyl_sulf_kinase"/>
    <property type="match status" value="1"/>
</dbReference>
<comment type="function">
    <text evidence="2 13 14">Catalyzes the synthesis of activated sulfate.</text>
</comment>
<dbReference type="EC" id="2.7.1.25" evidence="5 13"/>
<evidence type="ECO:0000256" key="5">
    <source>
        <dbReference type="ARBA" id="ARBA00012121"/>
    </source>
</evidence>
<feature type="domain" description="APS kinase" evidence="15">
    <location>
        <begin position="26"/>
        <end position="174"/>
    </location>
</feature>
<evidence type="ECO:0000256" key="11">
    <source>
        <dbReference type="ARBA" id="ARBA00031393"/>
    </source>
</evidence>
<dbReference type="EMBL" id="JACSQT010000002">
    <property type="protein sequence ID" value="MBD7936392.1"/>
    <property type="molecule type" value="Genomic_DNA"/>
</dbReference>
<evidence type="ECO:0000256" key="10">
    <source>
        <dbReference type="ARBA" id="ARBA00029724"/>
    </source>
</evidence>
<protein>
    <recommendedName>
        <fullName evidence="5 13">Adenylyl-sulfate kinase</fullName>
        <ecNumber evidence="5 13">2.7.1.25</ecNumber>
    </recommendedName>
    <alternativeName>
        <fullName evidence="11 13">APS kinase</fullName>
    </alternativeName>
    <alternativeName>
        <fullName evidence="12 13">ATP adenosine-5'-phosphosulfate 3'-phosphotransferase</fullName>
    </alternativeName>
    <alternativeName>
        <fullName evidence="10 13">Adenosine-5'-phosphosulfate kinase</fullName>
    </alternativeName>
</protein>
<comment type="similarity">
    <text evidence="4 13 14">Belongs to the APS kinase family.</text>
</comment>
<evidence type="ECO:0000256" key="12">
    <source>
        <dbReference type="ARBA" id="ARBA00031464"/>
    </source>
</evidence>
<evidence type="ECO:0000259" key="15">
    <source>
        <dbReference type="Pfam" id="PF01583"/>
    </source>
</evidence>
<dbReference type="PANTHER" id="PTHR11055:SF1">
    <property type="entry name" value="PAPS SYNTHETASE, ISOFORM D"/>
    <property type="match status" value="1"/>
</dbReference>
<feature type="binding site" evidence="13">
    <location>
        <begin position="33"/>
        <end position="40"/>
    </location>
    <ligand>
        <name>ATP</name>
        <dbReference type="ChEBI" id="CHEBI:30616"/>
    </ligand>
</feature>
<keyword evidence="6 13" id="KW-0808">Transferase</keyword>
<dbReference type="PANTHER" id="PTHR11055">
    <property type="entry name" value="BIFUNCTIONAL 3'-PHOSPHOADENOSINE 5'-PHOSPHOSULFATE SYNTHASE"/>
    <property type="match status" value="1"/>
</dbReference>
<dbReference type="GO" id="GO:0004020">
    <property type="term" value="F:adenylylsulfate kinase activity"/>
    <property type="evidence" value="ECO:0007669"/>
    <property type="project" value="UniProtKB-EC"/>
</dbReference>
<reference evidence="16 17" key="1">
    <citation type="submission" date="2020-08" db="EMBL/GenBank/DDBJ databases">
        <title>A Genomic Blueprint of the Chicken Gut Microbiome.</title>
        <authorList>
            <person name="Gilroy R."/>
            <person name="Ravi A."/>
            <person name="Getino M."/>
            <person name="Pursley I."/>
            <person name="Horton D.L."/>
            <person name="Alikhan N.-F."/>
            <person name="Baker D."/>
            <person name="Gharbi K."/>
            <person name="Hall N."/>
            <person name="Watson M."/>
            <person name="Adriaenssens E.M."/>
            <person name="Foster-Nyarko E."/>
            <person name="Jarju S."/>
            <person name="Secka A."/>
            <person name="Antonio M."/>
            <person name="Oren A."/>
            <person name="Chaudhuri R."/>
            <person name="La Ragione R.M."/>
            <person name="Hildebrand F."/>
            <person name="Pallen M.J."/>
        </authorList>
    </citation>
    <scope>NUCLEOTIDE SEQUENCE [LARGE SCALE GENOMIC DNA]</scope>
    <source>
        <strain evidence="16 17">Sa5YUA1</strain>
    </source>
</reference>